<dbReference type="EMBL" id="BSTI01000010">
    <property type="protein sequence ID" value="GLY68148.1"/>
    <property type="molecule type" value="Genomic_DNA"/>
</dbReference>
<evidence type="ECO:0000256" key="6">
    <source>
        <dbReference type="SAM" id="Phobius"/>
    </source>
</evidence>
<keyword evidence="4 6" id="KW-1133">Transmembrane helix</keyword>
<evidence type="ECO:0000256" key="5">
    <source>
        <dbReference type="ARBA" id="ARBA00023136"/>
    </source>
</evidence>
<feature type="transmembrane region" description="Helical" evidence="6">
    <location>
        <begin position="353"/>
        <end position="374"/>
    </location>
</feature>
<dbReference type="InterPro" id="IPR003838">
    <property type="entry name" value="ABC3_permease_C"/>
</dbReference>
<feature type="transmembrane region" description="Helical" evidence="6">
    <location>
        <begin position="429"/>
        <end position="453"/>
    </location>
</feature>
<dbReference type="AlphaFoldDB" id="A0A9W6R2M9"/>
<dbReference type="Pfam" id="PF02687">
    <property type="entry name" value="FtsX"/>
    <property type="match status" value="2"/>
</dbReference>
<dbReference type="RefSeq" id="WP_285488240.1">
    <property type="nucleotide sequence ID" value="NZ_BSTI01000010.1"/>
</dbReference>
<comment type="caution">
    <text evidence="8">The sequence shown here is derived from an EMBL/GenBank/DDBJ whole genome shotgun (WGS) entry which is preliminary data.</text>
</comment>
<sequence length="842" mass="85797">MLRLALHTARHRIAALLAVVCATLIGAILITCIGVIAESGLRSHAPANRLAPADITVSASQSYTPSGDFPVALPERAGVPADLAGQLAELPGVRTAIGDVSFPAAIIDARGAVVSAGDPRATGHSWSSTALLDDARISGTAPTGPGEIALDNDLATAAGVSAGDQVAVSAAGRQGNYRVSAVVTTARPGGIFFADLTAVELAGRGGAVDLVVLRTDAGAAGSVATEVRKTLDGSGLLVSTGSEIGDVEDLGASAARSLLPLLAFSMAGTVLLIIGFIVGGASAVSIGAQRQDLALMRAIGALPRQIRRFTAAQATIVALVGTVIGLGAGYLVAEQFRRMLVSIGLVPSSLSLTVSPWPAIAAPLLLTVVVQVSARCATWRTSRLPATEAVAESRSEPRTPSIVRTLVGVLLILGATAFSIMPMLNRSEIGASATTIAGIVAVIGLAMAGPAFVQRLSRVLARMLPAGVSAPTWLAVANGRGYALRMAAAITTLAMTVVFTLTYTFTQTTMLAATASEVQDGTRAQFRISAPELGGVPGDVAAAAAAVPGVQTATPVSSTTVLWPYQIVDEVEAESESALVLTGAAPEVLDLGVRTGDLAELTGATVAVDDGAAGSRDASVGSEINLVLGDGQQVKAKVVATYARGLGFGTVVLSHDLVAGHTTTGLDDGILIRTDGTDAAKQNVAAFTASRPGLVLDDDPAAALGGTTTVSPELWINIAVLAVLLGYLLLGIANKIVAATAQRRNEFATLRLIGTTARQVRAMMRREAALICITSLATGLGLSVVPVVLLSIGFLHQPWPAGPVWLTPVIAVVVVVITFLTTDLPTRRLLRTPPIEARTQPS</sequence>
<feature type="transmembrane region" description="Helical" evidence="6">
    <location>
        <begin position="261"/>
        <end position="288"/>
    </location>
</feature>
<keyword evidence="9" id="KW-1185">Reference proteome</keyword>
<feature type="transmembrane region" description="Helical" evidence="6">
    <location>
        <begin position="768"/>
        <end position="792"/>
    </location>
</feature>
<dbReference type="GO" id="GO:0005886">
    <property type="term" value="C:plasma membrane"/>
    <property type="evidence" value="ECO:0007669"/>
    <property type="project" value="UniProtKB-SubCell"/>
</dbReference>
<evidence type="ECO:0000256" key="2">
    <source>
        <dbReference type="ARBA" id="ARBA00022475"/>
    </source>
</evidence>
<evidence type="ECO:0000256" key="4">
    <source>
        <dbReference type="ARBA" id="ARBA00022989"/>
    </source>
</evidence>
<evidence type="ECO:0000313" key="9">
    <source>
        <dbReference type="Proteomes" id="UP001165136"/>
    </source>
</evidence>
<feature type="transmembrane region" description="Helical" evidence="6">
    <location>
        <begin position="714"/>
        <end position="734"/>
    </location>
</feature>
<protein>
    <submittedName>
        <fullName evidence="8">Membrane protein</fullName>
    </submittedName>
</protein>
<feature type="transmembrane region" description="Helical" evidence="6">
    <location>
        <begin position="482"/>
        <end position="505"/>
    </location>
</feature>
<dbReference type="PANTHER" id="PTHR30287">
    <property type="entry name" value="MEMBRANE COMPONENT OF PREDICTED ABC SUPERFAMILY METABOLITE UPTAKE TRANSPORTER"/>
    <property type="match status" value="1"/>
</dbReference>
<proteinExistence type="predicted"/>
<feature type="transmembrane region" description="Helical" evidence="6">
    <location>
        <begin position="12"/>
        <end position="37"/>
    </location>
</feature>
<organism evidence="8 9">
    <name type="scientific">Amycolatopsis taiwanensis</name>
    <dbReference type="NCBI Taxonomy" id="342230"/>
    <lineage>
        <taxon>Bacteria</taxon>
        <taxon>Bacillati</taxon>
        <taxon>Actinomycetota</taxon>
        <taxon>Actinomycetes</taxon>
        <taxon>Pseudonocardiales</taxon>
        <taxon>Pseudonocardiaceae</taxon>
        <taxon>Amycolatopsis</taxon>
    </lineage>
</organism>
<keyword evidence="2" id="KW-1003">Cell membrane</keyword>
<evidence type="ECO:0000256" key="3">
    <source>
        <dbReference type="ARBA" id="ARBA00022692"/>
    </source>
</evidence>
<comment type="subcellular location">
    <subcellularLocation>
        <location evidence="1">Cell membrane</location>
        <topology evidence="1">Multi-pass membrane protein</topology>
    </subcellularLocation>
</comment>
<reference evidence="8" key="1">
    <citation type="submission" date="2023-03" db="EMBL/GenBank/DDBJ databases">
        <title>Amycolatopsis taiwanensis NBRC 103393.</title>
        <authorList>
            <person name="Ichikawa N."/>
            <person name="Sato H."/>
            <person name="Tonouchi N."/>
        </authorList>
    </citation>
    <scope>NUCLEOTIDE SEQUENCE</scope>
    <source>
        <strain evidence="8">NBRC 103393</strain>
    </source>
</reference>
<dbReference type="Proteomes" id="UP001165136">
    <property type="component" value="Unassembled WGS sequence"/>
</dbReference>
<evidence type="ECO:0000256" key="1">
    <source>
        <dbReference type="ARBA" id="ARBA00004651"/>
    </source>
</evidence>
<dbReference type="InterPro" id="IPR038766">
    <property type="entry name" value="Membrane_comp_ABC_pdt"/>
</dbReference>
<keyword evidence="3 6" id="KW-0812">Transmembrane</keyword>
<name>A0A9W6R2M9_9PSEU</name>
<feature type="domain" description="ABC3 transporter permease C-terminal" evidence="7">
    <location>
        <begin position="720"/>
        <end position="834"/>
    </location>
</feature>
<gene>
    <name evidence="8" type="ORF">Atai01_47670</name>
</gene>
<feature type="transmembrane region" description="Helical" evidence="6">
    <location>
        <begin position="804"/>
        <end position="822"/>
    </location>
</feature>
<keyword evidence="5 6" id="KW-0472">Membrane</keyword>
<accession>A0A9W6R2M9</accession>
<feature type="transmembrane region" description="Helical" evidence="6">
    <location>
        <begin position="402"/>
        <end position="423"/>
    </location>
</feature>
<evidence type="ECO:0000259" key="7">
    <source>
        <dbReference type="Pfam" id="PF02687"/>
    </source>
</evidence>
<feature type="domain" description="ABC3 transporter permease C-terminal" evidence="7">
    <location>
        <begin position="265"/>
        <end position="385"/>
    </location>
</feature>
<dbReference type="PANTHER" id="PTHR30287:SF1">
    <property type="entry name" value="INNER MEMBRANE PROTEIN"/>
    <property type="match status" value="1"/>
</dbReference>
<evidence type="ECO:0000313" key="8">
    <source>
        <dbReference type="EMBL" id="GLY68148.1"/>
    </source>
</evidence>
<feature type="transmembrane region" description="Helical" evidence="6">
    <location>
        <begin position="309"/>
        <end position="333"/>
    </location>
</feature>